<evidence type="ECO:0000313" key="1">
    <source>
        <dbReference type="EMBL" id="KAG9237291.1"/>
    </source>
</evidence>
<evidence type="ECO:0000313" key="2">
    <source>
        <dbReference type="Proteomes" id="UP000824998"/>
    </source>
</evidence>
<reference evidence="1" key="1">
    <citation type="journal article" date="2021" name="IMA Fungus">
        <title>Genomic characterization of three marine fungi, including Emericellopsis atlantica sp. nov. with signatures of a generalist lifestyle and marine biomass degradation.</title>
        <authorList>
            <person name="Hagestad O.C."/>
            <person name="Hou L."/>
            <person name="Andersen J.H."/>
            <person name="Hansen E.H."/>
            <person name="Altermark B."/>
            <person name="Li C."/>
            <person name="Kuhnert E."/>
            <person name="Cox R.J."/>
            <person name="Crous P.W."/>
            <person name="Spatafora J.W."/>
            <person name="Lail K."/>
            <person name="Amirebrahimi M."/>
            <person name="Lipzen A."/>
            <person name="Pangilinan J."/>
            <person name="Andreopoulos W."/>
            <person name="Hayes R.D."/>
            <person name="Ng V."/>
            <person name="Grigoriev I.V."/>
            <person name="Jackson S.A."/>
            <person name="Sutton T.D.S."/>
            <person name="Dobson A.D.W."/>
            <person name="Rama T."/>
        </authorList>
    </citation>
    <scope>NUCLEOTIDE SEQUENCE</scope>
    <source>
        <strain evidence="1">TRa018bII</strain>
    </source>
</reference>
<organism evidence="1 2">
    <name type="scientific">Amylocarpus encephaloides</name>
    <dbReference type="NCBI Taxonomy" id="45428"/>
    <lineage>
        <taxon>Eukaryota</taxon>
        <taxon>Fungi</taxon>
        <taxon>Dikarya</taxon>
        <taxon>Ascomycota</taxon>
        <taxon>Pezizomycotina</taxon>
        <taxon>Leotiomycetes</taxon>
        <taxon>Helotiales</taxon>
        <taxon>Helotiales incertae sedis</taxon>
        <taxon>Amylocarpus</taxon>
    </lineage>
</organism>
<name>A0A9P7YPE7_9HELO</name>
<dbReference type="Proteomes" id="UP000824998">
    <property type="component" value="Unassembled WGS sequence"/>
</dbReference>
<protein>
    <submittedName>
        <fullName evidence="1">Uncharacterized protein</fullName>
    </submittedName>
</protein>
<dbReference type="EMBL" id="MU251389">
    <property type="protein sequence ID" value="KAG9237291.1"/>
    <property type="molecule type" value="Genomic_DNA"/>
</dbReference>
<proteinExistence type="predicted"/>
<keyword evidence="2" id="KW-1185">Reference proteome</keyword>
<dbReference type="AlphaFoldDB" id="A0A9P7YPE7"/>
<comment type="caution">
    <text evidence="1">The sequence shown here is derived from an EMBL/GenBank/DDBJ whole genome shotgun (WGS) entry which is preliminary data.</text>
</comment>
<accession>A0A9P7YPE7</accession>
<sequence length="121" mass="13446">MLSECKYRQESKVSGLSHHLARMALSGLLWLNPTASLSIHSPLPLPVLYVEVVMRYCTVRVLVLVERLNRSGGFRLISAWSFITPAMETADSHVRPSGIWETEAVGWRMGTRYGDGAGEEG</sequence>
<gene>
    <name evidence="1" type="ORF">BJ875DRAFT_454062</name>
</gene>